<dbReference type="PROSITE" id="PS50206">
    <property type="entry name" value="RHODANESE_3"/>
    <property type="match status" value="1"/>
</dbReference>
<evidence type="ECO:0000256" key="2">
    <source>
        <dbReference type="ARBA" id="ARBA00014207"/>
    </source>
</evidence>
<dbReference type="PROSITE" id="PS50086">
    <property type="entry name" value="TBC_RABGAP"/>
    <property type="match status" value="1"/>
</dbReference>
<dbReference type="Gene3D" id="3.40.250.10">
    <property type="entry name" value="Rhodanese-like domain"/>
    <property type="match status" value="1"/>
</dbReference>
<dbReference type="Ensembl" id="ENSECRT00000007761.1">
    <property type="protein sequence ID" value="ENSECRP00000007639.1"/>
    <property type="gene ID" value="ENSECRG00000005088.1"/>
</dbReference>
<dbReference type="Gene3D" id="1.10.472.80">
    <property type="entry name" value="Ypt/Rab-GAP domain of gyp1p, domain 3"/>
    <property type="match status" value="1"/>
</dbReference>
<dbReference type="InterPro" id="IPR035969">
    <property type="entry name" value="Rab-GAP_TBC_sf"/>
</dbReference>
<dbReference type="SUPFAM" id="SSF52821">
    <property type="entry name" value="Rhodanese/Cell cycle control phosphatase"/>
    <property type="match status" value="1"/>
</dbReference>
<dbReference type="InterPro" id="IPR001763">
    <property type="entry name" value="Rhodanese-like_dom"/>
</dbReference>
<evidence type="ECO:0000313" key="8">
    <source>
        <dbReference type="Proteomes" id="UP000694620"/>
    </source>
</evidence>
<dbReference type="AlphaFoldDB" id="A0A8C4RVR1"/>
<dbReference type="FunFam" id="3.40.250.10:FF:000002">
    <property type="entry name" value="TBC1 domain family member 23"/>
    <property type="match status" value="1"/>
</dbReference>
<evidence type="ECO:0000313" key="7">
    <source>
        <dbReference type="Ensembl" id="ENSECRP00000007639.1"/>
    </source>
</evidence>
<evidence type="ECO:0000256" key="4">
    <source>
        <dbReference type="ARBA" id="ARBA00023034"/>
    </source>
</evidence>
<dbReference type="GeneTree" id="ENSGT00390000000191"/>
<dbReference type="PANTHER" id="PTHR13297">
    <property type="entry name" value="TBC1 DOMAIN FAMILY MEMBER 23-RELATED"/>
    <property type="match status" value="1"/>
</dbReference>
<dbReference type="FunFam" id="1.10.472.80:FF:000017">
    <property type="entry name" value="TBC1 domain family member 23"/>
    <property type="match status" value="1"/>
</dbReference>
<dbReference type="Pfam" id="PF19430">
    <property type="entry name" value="TBC1D23_C"/>
    <property type="match status" value="1"/>
</dbReference>
<evidence type="ECO:0000259" key="5">
    <source>
        <dbReference type="PROSITE" id="PS50086"/>
    </source>
</evidence>
<dbReference type="GO" id="GO:0099041">
    <property type="term" value="P:vesicle tethering to Golgi"/>
    <property type="evidence" value="ECO:0007669"/>
    <property type="project" value="TreeGrafter"/>
</dbReference>
<gene>
    <name evidence="7" type="primary">LOC114645485</name>
</gene>
<feature type="domain" description="Rhodanese" evidence="6">
    <location>
        <begin position="325"/>
        <end position="437"/>
    </location>
</feature>
<sequence>SLTLSSFPPSLNFENALESTDYDLETMCNVIQGQDLPSKQRAKIWKIALNVAGKSNSLSSWDGKLDLPEQMIIHDKCQQLIDQLHPAEWEVPILLSDVESAITFYCKSRSITFLENHSWPDLLKPILRLRLPRSDLYNCFYAIMSKYIPRDCVCNGQPFQLYRLLLQYHEPQLCSYLDTRKIAPDLYSIKWLGSLFAAHCSPEVTEAMWDVYFQQSDPFLIFFLMLIILINAKDTILAEKNDNKEGLIKLLETSPSHLEVGDIEDLFSLAHYYYSKTPLSFRKDNQNLFGSSLVLPKDEKINLSETLCLPISVTEILQSRQHPGDGIRFFVVDCRPAEQYNAGHLSTAFHLDSDLMLQNPDEFSLSFKSLLETQKQSIKSGSIARGKHLCFMGSGRDDEDMYMNMVLAYFLQKNKKYISIARGGFMALQKHLADVTVDGSDNMYDHWIVSMSASRFNISQPVQTEAANTLVGGKGVKSLVNKMTFALKSKSVHVKERVINFIENTSTPTDRQLNINNRDGKLYRGIKPVFSISDEDNTDEIDSAYMSDNDYKDIVHIQTWINKPDIKHHIPCNEVKETGQLLPSHLLVTASHLYCLREIASRRGFAYIQSRRALTSVVKITSKKKHPELITFKYGNSNSTGLEVLAVERYMISNAGDAARAVKQQIVKVLEDLNC</sequence>
<protein>
    <recommendedName>
        <fullName evidence="2">TBC1 domain family member 23</fullName>
    </recommendedName>
</protein>
<keyword evidence="8" id="KW-1185">Reference proteome</keyword>
<dbReference type="InterPro" id="IPR039755">
    <property type="entry name" value="TBC1D23"/>
</dbReference>
<evidence type="ECO:0000256" key="1">
    <source>
        <dbReference type="ARBA" id="ARBA00004601"/>
    </source>
</evidence>
<organism evidence="7 8">
    <name type="scientific">Erpetoichthys calabaricus</name>
    <name type="common">Rope fish</name>
    <name type="synonym">Calamoichthys calabaricus</name>
    <dbReference type="NCBI Taxonomy" id="27687"/>
    <lineage>
        <taxon>Eukaryota</taxon>
        <taxon>Metazoa</taxon>
        <taxon>Chordata</taxon>
        <taxon>Craniata</taxon>
        <taxon>Vertebrata</taxon>
        <taxon>Euteleostomi</taxon>
        <taxon>Actinopterygii</taxon>
        <taxon>Polypteriformes</taxon>
        <taxon>Polypteridae</taxon>
        <taxon>Erpetoichthys</taxon>
    </lineage>
</organism>
<dbReference type="Pfam" id="PF00581">
    <property type="entry name" value="Rhodanese"/>
    <property type="match status" value="1"/>
</dbReference>
<dbReference type="InterPro" id="IPR000195">
    <property type="entry name" value="Rab-GAP-TBC_dom"/>
</dbReference>
<accession>A0A8C4RVR1</accession>
<dbReference type="PANTHER" id="PTHR13297:SF5">
    <property type="entry name" value="TBC1 DOMAIN FAMILY MEMBER 23"/>
    <property type="match status" value="1"/>
</dbReference>
<dbReference type="SUPFAM" id="SSF47923">
    <property type="entry name" value="Ypt/Rab-GAP domain of gyp1p"/>
    <property type="match status" value="1"/>
</dbReference>
<evidence type="ECO:0000256" key="3">
    <source>
        <dbReference type="ARBA" id="ARBA00022473"/>
    </source>
</evidence>
<dbReference type="GO" id="GO:0005829">
    <property type="term" value="C:cytosol"/>
    <property type="evidence" value="ECO:0007669"/>
    <property type="project" value="GOC"/>
</dbReference>
<dbReference type="GO" id="GO:0007399">
    <property type="term" value="P:nervous system development"/>
    <property type="evidence" value="ECO:0007669"/>
    <property type="project" value="UniProtKB-ARBA"/>
</dbReference>
<name>A0A8C4RVR1_ERPCA</name>
<evidence type="ECO:0000259" key="6">
    <source>
        <dbReference type="PROSITE" id="PS50206"/>
    </source>
</evidence>
<dbReference type="InterPro" id="IPR045799">
    <property type="entry name" value="TBC1D23_C"/>
</dbReference>
<keyword evidence="4" id="KW-0333">Golgi apparatus</keyword>
<reference evidence="7" key="2">
    <citation type="submission" date="2025-08" db="UniProtKB">
        <authorList>
            <consortium name="Ensembl"/>
        </authorList>
    </citation>
    <scope>IDENTIFICATION</scope>
</reference>
<proteinExistence type="predicted"/>
<dbReference type="GO" id="GO:0042147">
    <property type="term" value="P:retrograde transport, endosome to Golgi"/>
    <property type="evidence" value="ECO:0007669"/>
    <property type="project" value="InterPro"/>
</dbReference>
<feature type="domain" description="Rab-GAP TBC" evidence="5">
    <location>
        <begin position="35"/>
        <end position="216"/>
    </location>
</feature>
<dbReference type="InterPro" id="IPR036873">
    <property type="entry name" value="Rhodanese-like_dom_sf"/>
</dbReference>
<dbReference type="Proteomes" id="UP000694620">
    <property type="component" value="Chromosome 2"/>
</dbReference>
<dbReference type="CDD" id="cd20788">
    <property type="entry name" value="TBC1D23_C-like"/>
    <property type="match status" value="1"/>
</dbReference>
<reference evidence="7" key="1">
    <citation type="submission" date="2021-06" db="EMBL/GenBank/DDBJ databases">
        <authorList>
            <consortium name="Wellcome Sanger Institute Data Sharing"/>
        </authorList>
    </citation>
    <scope>NUCLEOTIDE SEQUENCE [LARGE SCALE GENOMIC DNA]</scope>
</reference>
<dbReference type="GO" id="GO:1990403">
    <property type="term" value="P:embryonic brain development"/>
    <property type="evidence" value="ECO:0007669"/>
    <property type="project" value="TreeGrafter"/>
</dbReference>
<comment type="subcellular location">
    <subcellularLocation>
        <location evidence="1">Golgi apparatus</location>
        <location evidence="1">trans-Golgi network</location>
    </subcellularLocation>
</comment>
<dbReference type="Pfam" id="PF00566">
    <property type="entry name" value="RabGAP-TBC"/>
    <property type="match status" value="1"/>
</dbReference>
<dbReference type="GO" id="GO:0005802">
    <property type="term" value="C:trans-Golgi network"/>
    <property type="evidence" value="ECO:0007669"/>
    <property type="project" value="TreeGrafter"/>
</dbReference>
<keyword evidence="3" id="KW-0217">Developmental protein</keyword>
<reference evidence="7" key="3">
    <citation type="submission" date="2025-09" db="UniProtKB">
        <authorList>
            <consortium name="Ensembl"/>
        </authorList>
    </citation>
    <scope>IDENTIFICATION</scope>
</reference>